<dbReference type="AlphaFoldDB" id="A0A0R2B8Q2"/>
<dbReference type="RefSeq" id="WP_056996860.1">
    <property type="nucleotide sequence ID" value="NZ_AYYR01000054.1"/>
</dbReference>
<dbReference type="Proteomes" id="UP000051845">
    <property type="component" value="Unassembled WGS sequence"/>
</dbReference>
<name>A0A0R2B8Q2_SECCO</name>
<evidence type="ECO:0000256" key="2">
    <source>
        <dbReference type="ARBA" id="ARBA00022857"/>
    </source>
</evidence>
<keyword evidence="2" id="KW-0521">NADP</keyword>
<proteinExistence type="inferred from homology"/>
<evidence type="ECO:0000313" key="4">
    <source>
        <dbReference type="EMBL" id="KRM75205.1"/>
    </source>
</evidence>
<reference evidence="4 5" key="1">
    <citation type="journal article" date="2015" name="Genome Announc.">
        <title>Expanding the biotechnology potential of lactobacilli through comparative genomics of 213 strains and associated genera.</title>
        <authorList>
            <person name="Sun Z."/>
            <person name="Harris H.M."/>
            <person name="McCann A."/>
            <person name="Guo C."/>
            <person name="Argimon S."/>
            <person name="Zhang W."/>
            <person name="Yang X."/>
            <person name="Jeffery I.B."/>
            <person name="Cooney J.C."/>
            <person name="Kagawa T.F."/>
            <person name="Liu W."/>
            <person name="Song Y."/>
            <person name="Salvetti E."/>
            <person name="Wrobel A."/>
            <person name="Rasinkangas P."/>
            <person name="Parkhill J."/>
            <person name="Rea M.C."/>
            <person name="O'Sullivan O."/>
            <person name="Ritari J."/>
            <person name="Douillard F.P."/>
            <person name="Paul Ross R."/>
            <person name="Yang R."/>
            <person name="Briner A.E."/>
            <person name="Felis G.E."/>
            <person name="de Vos W.M."/>
            <person name="Barrangou R."/>
            <person name="Klaenhammer T.R."/>
            <person name="Caufield P.W."/>
            <person name="Cui Y."/>
            <person name="Zhang H."/>
            <person name="O'Toole P.W."/>
        </authorList>
    </citation>
    <scope>NUCLEOTIDE SEQUENCE [LARGE SCALE GENOMIC DNA]</scope>
    <source>
        <strain evidence="4 5">DSM 20515</strain>
    </source>
</reference>
<keyword evidence="3" id="KW-0560">Oxidoreductase</keyword>
<dbReference type="SUPFAM" id="SSF51735">
    <property type="entry name" value="NAD(P)-binding Rossmann-fold domains"/>
    <property type="match status" value="1"/>
</dbReference>
<dbReference type="Gene3D" id="3.40.50.720">
    <property type="entry name" value="NAD(P)-binding Rossmann-like Domain"/>
    <property type="match status" value="1"/>
</dbReference>
<evidence type="ECO:0000313" key="5">
    <source>
        <dbReference type="Proteomes" id="UP000051845"/>
    </source>
</evidence>
<dbReference type="PANTHER" id="PTHR43963">
    <property type="entry name" value="CARBONYL REDUCTASE 1-RELATED"/>
    <property type="match status" value="1"/>
</dbReference>
<organism evidence="4 5">
    <name type="scientific">Secundilactobacillus collinoides DSM 20515 = JCM 1123</name>
    <dbReference type="NCBI Taxonomy" id="1423733"/>
    <lineage>
        <taxon>Bacteria</taxon>
        <taxon>Bacillati</taxon>
        <taxon>Bacillota</taxon>
        <taxon>Bacilli</taxon>
        <taxon>Lactobacillales</taxon>
        <taxon>Lactobacillaceae</taxon>
        <taxon>Secundilactobacillus</taxon>
    </lineage>
</organism>
<dbReference type="PRINTS" id="PR00081">
    <property type="entry name" value="GDHRDH"/>
</dbReference>
<dbReference type="Pfam" id="PF00106">
    <property type="entry name" value="adh_short"/>
    <property type="match status" value="1"/>
</dbReference>
<dbReference type="PANTHER" id="PTHR43963:SF6">
    <property type="entry name" value="CHAIN DEHYDROGENASE FAMILY PROTEIN, PUTATIVE (AFU_ORTHOLOGUE AFUA_3G15350)-RELATED"/>
    <property type="match status" value="1"/>
</dbReference>
<sequence length="226" mass="24459">MINKTITLITNANQSMGYEIATLLGHAGQLLLLGVHDSQRGERMAAELLKQGIHADVVQLDLTCRASINGAKDYIDTNYGYLNTLINNGGTSYDHDFNPTTLSSFVMRQDFEANFFGLVDVTQAMLPLLKKASTSQIINLTGHLAGMTHNHAAGAGYRASQAAVNQFTIDLRQSLTGTSVTANFINSDWLDRHVGAGRDVVVTDETLRTVTMALMAANEVARVSTL</sequence>
<dbReference type="GO" id="GO:0016491">
    <property type="term" value="F:oxidoreductase activity"/>
    <property type="evidence" value="ECO:0007669"/>
    <property type="project" value="UniProtKB-KW"/>
</dbReference>
<dbReference type="STRING" id="33960.TY91_15055"/>
<dbReference type="EMBL" id="AYYR01000054">
    <property type="protein sequence ID" value="KRM75205.1"/>
    <property type="molecule type" value="Genomic_DNA"/>
</dbReference>
<evidence type="ECO:0000256" key="1">
    <source>
        <dbReference type="ARBA" id="ARBA00006484"/>
    </source>
</evidence>
<protein>
    <submittedName>
        <fullName evidence="4">Uncharacterized protein</fullName>
    </submittedName>
</protein>
<accession>A0A0R2B8Q2</accession>
<evidence type="ECO:0000256" key="3">
    <source>
        <dbReference type="ARBA" id="ARBA00023002"/>
    </source>
</evidence>
<dbReference type="PATRIC" id="fig|1423733.4.peg.2503"/>
<dbReference type="InterPro" id="IPR036291">
    <property type="entry name" value="NAD(P)-bd_dom_sf"/>
</dbReference>
<comment type="caution">
    <text evidence="4">The sequence shown here is derived from an EMBL/GenBank/DDBJ whole genome shotgun (WGS) entry which is preliminary data.</text>
</comment>
<gene>
    <name evidence="4" type="ORF">FC82_GL002389</name>
</gene>
<comment type="similarity">
    <text evidence="1">Belongs to the short-chain dehydrogenases/reductases (SDR) family.</text>
</comment>
<dbReference type="InterPro" id="IPR002347">
    <property type="entry name" value="SDR_fam"/>
</dbReference>